<sequence length="85" mass="9852">MQKIFKIFLWAISLQAYSAGADLIFWIRSTEKRLCGDPVQCQRYLALSPKGKAVVLQALLRRSEYVGRISEIQVINWILKEYQCS</sequence>
<accession>A0A2S5R9F1</accession>
<evidence type="ECO:0000313" key="1">
    <source>
        <dbReference type="EMBL" id="PPE03944.1"/>
    </source>
</evidence>
<protein>
    <recommendedName>
        <fullName evidence="3">Rap1a immunity protein domain-containing protein</fullName>
    </recommendedName>
</protein>
<dbReference type="Proteomes" id="UP000239425">
    <property type="component" value="Unassembled WGS sequence"/>
</dbReference>
<reference evidence="1 2" key="1">
    <citation type="submission" date="2017-11" db="EMBL/GenBank/DDBJ databases">
        <title>Comparative genomic analysis of Holospora spp., intranuclear symbionts of paramecia.</title>
        <authorList>
            <person name="Garushyants S.K."/>
            <person name="Beliavskaya A."/>
            <person name="Malko D.B."/>
            <person name="Logacheva M.D."/>
            <person name="Rautian M.S."/>
            <person name="Gelfand M.S."/>
        </authorList>
    </citation>
    <scope>NUCLEOTIDE SEQUENCE [LARGE SCALE GENOMIC DNA]</scope>
    <source>
        <strain evidence="2">02AZ16</strain>
    </source>
</reference>
<gene>
    <name evidence="1" type="ORF">HCUR_00725</name>
</gene>
<dbReference type="AlphaFoldDB" id="A0A2S5R9F1"/>
<dbReference type="RefSeq" id="WP_104206759.1">
    <property type="nucleotide sequence ID" value="NZ_PHHC01000080.1"/>
</dbReference>
<comment type="caution">
    <text evidence="1">The sequence shown here is derived from an EMBL/GenBank/DDBJ whole genome shotgun (WGS) entry which is preliminary data.</text>
</comment>
<name>A0A2S5R9F1_9PROT</name>
<dbReference type="OrthoDB" id="8480848at2"/>
<keyword evidence="2" id="KW-1185">Reference proteome</keyword>
<evidence type="ECO:0000313" key="2">
    <source>
        <dbReference type="Proteomes" id="UP000239425"/>
    </source>
</evidence>
<evidence type="ECO:0008006" key="3">
    <source>
        <dbReference type="Google" id="ProtNLM"/>
    </source>
</evidence>
<proteinExistence type="predicted"/>
<dbReference type="EMBL" id="PHHC01000080">
    <property type="protein sequence ID" value="PPE03944.1"/>
    <property type="molecule type" value="Genomic_DNA"/>
</dbReference>
<organism evidence="1 2">
    <name type="scientific">Holospora curviuscula</name>
    <dbReference type="NCBI Taxonomy" id="1082868"/>
    <lineage>
        <taxon>Bacteria</taxon>
        <taxon>Pseudomonadati</taxon>
        <taxon>Pseudomonadota</taxon>
        <taxon>Alphaproteobacteria</taxon>
        <taxon>Holosporales</taxon>
        <taxon>Holosporaceae</taxon>
        <taxon>Holospora</taxon>
    </lineage>
</organism>